<dbReference type="RefSeq" id="WP_015332769.1">
    <property type="nucleotide sequence ID" value="NC_020054.1"/>
</dbReference>
<evidence type="ECO:0000259" key="1">
    <source>
        <dbReference type="PROSITE" id="PS50943"/>
    </source>
</evidence>
<name>I0KC17_9BACT</name>
<gene>
    <name evidence="2" type="ORF">FAES_3663</name>
</gene>
<protein>
    <recommendedName>
        <fullName evidence="1">HTH cro/C1-type domain-containing protein</fullName>
    </recommendedName>
</protein>
<dbReference type="Gene3D" id="1.10.260.40">
    <property type="entry name" value="lambda repressor-like DNA-binding domains"/>
    <property type="match status" value="1"/>
</dbReference>
<dbReference type="InterPro" id="IPR010982">
    <property type="entry name" value="Lambda_DNA-bd_dom_sf"/>
</dbReference>
<dbReference type="OrthoDB" id="1034290at2"/>
<accession>I0KC17</accession>
<dbReference type="EMBL" id="HE796683">
    <property type="protein sequence ID" value="CCH01670.1"/>
    <property type="molecule type" value="Genomic_DNA"/>
</dbReference>
<dbReference type="Pfam" id="PF12844">
    <property type="entry name" value="HTH_19"/>
    <property type="match status" value="1"/>
</dbReference>
<feature type="domain" description="HTH cro/C1-type" evidence="1">
    <location>
        <begin position="14"/>
        <end position="69"/>
    </location>
</feature>
<dbReference type="InterPro" id="IPR001387">
    <property type="entry name" value="Cro/C1-type_HTH"/>
</dbReference>
<keyword evidence="3" id="KW-1185">Reference proteome</keyword>
<dbReference type="eggNOG" id="COG1396">
    <property type="taxonomic scope" value="Bacteria"/>
</dbReference>
<dbReference type="KEGG" id="fae:FAES_3663"/>
<proteinExistence type="predicted"/>
<organism evidence="2 3">
    <name type="scientific">Fibrella aestuarina BUZ 2</name>
    <dbReference type="NCBI Taxonomy" id="1166018"/>
    <lineage>
        <taxon>Bacteria</taxon>
        <taxon>Pseudomonadati</taxon>
        <taxon>Bacteroidota</taxon>
        <taxon>Cytophagia</taxon>
        <taxon>Cytophagales</taxon>
        <taxon>Spirosomataceae</taxon>
        <taxon>Fibrella</taxon>
    </lineage>
</organism>
<dbReference type="SMART" id="SM00530">
    <property type="entry name" value="HTH_XRE"/>
    <property type="match status" value="1"/>
</dbReference>
<sequence length="168" mass="18352">METAVEVSTLATRVKELRRLLGKSAETFADETGIGLGALRHIEQGRTLNPGINVVEQVCTRYGVSEKWLIRNMGPVFDAPDKMEAQLSETLSKLNQAYQQLDQVQAEVAGKETIIQGLLALSGAKPTRPTQTKQRLGKGNDVVHSPLQRGRFGPNFSQLGHVGGYIAR</sequence>
<dbReference type="Proteomes" id="UP000011058">
    <property type="component" value="Chromosome"/>
</dbReference>
<reference evidence="2 3" key="1">
    <citation type="journal article" date="2012" name="J. Bacteriol.">
        <title>Genome Sequence of Fibrella aestuarina BUZ 2T, a Filamentous Marine Bacterium.</title>
        <authorList>
            <person name="Filippini M."/>
            <person name="Qi W."/>
            <person name="Blom J."/>
            <person name="Goesmann A."/>
            <person name="Smits T.H."/>
            <person name="Bagheri H.C."/>
        </authorList>
    </citation>
    <scope>NUCLEOTIDE SEQUENCE [LARGE SCALE GENOMIC DNA]</scope>
    <source>
        <strain evidence="3">BUZ 2T</strain>
    </source>
</reference>
<evidence type="ECO:0000313" key="3">
    <source>
        <dbReference type="Proteomes" id="UP000011058"/>
    </source>
</evidence>
<dbReference type="SUPFAM" id="SSF47413">
    <property type="entry name" value="lambda repressor-like DNA-binding domains"/>
    <property type="match status" value="1"/>
</dbReference>
<dbReference type="GO" id="GO:0003677">
    <property type="term" value="F:DNA binding"/>
    <property type="evidence" value="ECO:0007669"/>
    <property type="project" value="InterPro"/>
</dbReference>
<dbReference type="PROSITE" id="PS50943">
    <property type="entry name" value="HTH_CROC1"/>
    <property type="match status" value="1"/>
</dbReference>
<evidence type="ECO:0000313" key="2">
    <source>
        <dbReference type="EMBL" id="CCH01670.1"/>
    </source>
</evidence>
<dbReference type="AlphaFoldDB" id="I0KC17"/>
<dbReference type="HOGENOM" id="CLU_1584022_0_0_10"/>
<dbReference type="CDD" id="cd00093">
    <property type="entry name" value="HTH_XRE"/>
    <property type="match status" value="1"/>
</dbReference>